<dbReference type="RefSeq" id="WP_187078190.1">
    <property type="nucleotide sequence ID" value="NZ_JACORT010000010.1"/>
</dbReference>
<reference evidence="6" key="1">
    <citation type="submission" date="2020-08" db="EMBL/GenBank/DDBJ databases">
        <title>Ramlibacter sp. USB13 16S ribosomal RNA gene genome sequencing and assembly.</title>
        <authorList>
            <person name="Kang M."/>
        </authorList>
    </citation>
    <scope>NUCLEOTIDE SEQUENCE</scope>
    <source>
        <strain evidence="6">USB13</strain>
    </source>
</reference>
<evidence type="ECO:0000256" key="2">
    <source>
        <dbReference type="ARBA" id="ARBA00023125"/>
    </source>
</evidence>
<dbReference type="PANTHER" id="PTHR43214">
    <property type="entry name" value="TWO-COMPONENT RESPONSE REGULATOR"/>
    <property type="match status" value="1"/>
</dbReference>
<dbReference type="EMBL" id="JACORT010000010">
    <property type="protein sequence ID" value="MBC5785449.1"/>
    <property type="molecule type" value="Genomic_DNA"/>
</dbReference>
<dbReference type="SMART" id="SM00448">
    <property type="entry name" value="REC"/>
    <property type="match status" value="1"/>
</dbReference>
<keyword evidence="7" id="KW-1185">Reference proteome</keyword>
<evidence type="ECO:0000256" key="3">
    <source>
        <dbReference type="PROSITE-ProRule" id="PRU00169"/>
    </source>
</evidence>
<comment type="caution">
    <text evidence="6">The sequence shown here is derived from an EMBL/GenBank/DDBJ whole genome shotgun (WGS) entry which is preliminary data.</text>
</comment>
<dbReference type="CDD" id="cd17535">
    <property type="entry name" value="REC_NarL-like"/>
    <property type="match status" value="1"/>
</dbReference>
<dbReference type="SUPFAM" id="SSF52172">
    <property type="entry name" value="CheY-like"/>
    <property type="match status" value="1"/>
</dbReference>
<dbReference type="Proteomes" id="UP000608513">
    <property type="component" value="Unassembled WGS sequence"/>
</dbReference>
<protein>
    <submittedName>
        <fullName evidence="6">Response regulator transcription factor</fullName>
    </submittedName>
</protein>
<dbReference type="Pfam" id="PF00072">
    <property type="entry name" value="Response_reg"/>
    <property type="match status" value="1"/>
</dbReference>
<dbReference type="InterPro" id="IPR000792">
    <property type="entry name" value="Tscrpt_reg_LuxR_C"/>
</dbReference>
<evidence type="ECO:0000259" key="5">
    <source>
        <dbReference type="PROSITE" id="PS50110"/>
    </source>
</evidence>
<dbReference type="PROSITE" id="PS50043">
    <property type="entry name" value="HTH_LUXR_2"/>
    <property type="match status" value="1"/>
</dbReference>
<dbReference type="AlphaFoldDB" id="A0A923MWJ8"/>
<feature type="modified residue" description="4-aspartylphosphate" evidence="3">
    <location>
        <position position="65"/>
    </location>
</feature>
<keyword evidence="1 3" id="KW-0597">Phosphoprotein</keyword>
<evidence type="ECO:0000313" key="7">
    <source>
        <dbReference type="Proteomes" id="UP000608513"/>
    </source>
</evidence>
<evidence type="ECO:0000313" key="6">
    <source>
        <dbReference type="EMBL" id="MBC5785449.1"/>
    </source>
</evidence>
<dbReference type="SUPFAM" id="SSF46894">
    <property type="entry name" value="C-terminal effector domain of the bipartite response regulators"/>
    <property type="match status" value="1"/>
</dbReference>
<dbReference type="Pfam" id="PF00196">
    <property type="entry name" value="GerE"/>
    <property type="match status" value="1"/>
</dbReference>
<dbReference type="GO" id="GO:0003677">
    <property type="term" value="F:DNA binding"/>
    <property type="evidence" value="ECO:0007669"/>
    <property type="project" value="UniProtKB-KW"/>
</dbReference>
<dbReference type="PANTHER" id="PTHR43214:SF43">
    <property type="entry name" value="TWO-COMPONENT RESPONSE REGULATOR"/>
    <property type="match status" value="1"/>
</dbReference>
<dbReference type="Gene3D" id="3.40.50.2300">
    <property type="match status" value="1"/>
</dbReference>
<dbReference type="PRINTS" id="PR00038">
    <property type="entry name" value="HTHLUXR"/>
</dbReference>
<proteinExistence type="predicted"/>
<gene>
    <name evidence="6" type="ORF">H8N03_21050</name>
</gene>
<feature type="domain" description="HTH luxR-type" evidence="4">
    <location>
        <begin position="148"/>
        <end position="213"/>
    </location>
</feature>
<dbReference type="CDD" id="cd06170">
    <property type="entry name" value="LuxR_C_like"/>
    <property type="match status" value="1"/>
</dbReference>
<organism evidence="6 7">
    <name type="scientific">Ramlibacter cellulosilyticus</name>
    <dbReference type="NCBI Taxonomy" id="2764187"/>
    <lineage>
        <taxon>Bacteria</taxon>
        <taxon>Pseudomonadati</taxon>
        <taxon>Pseudomonadota</taxon>
        <taxon>Betaproteobacteria</taxon>
        <taxon>Burkholderiales</taxon>
        <taxon>Comamonadaceae</taxon>
        <taxon>Ramlibacter</taxon>
    </lineage>
</organism>
<dbReference type="GO" id="GO:0006355">
    <property type="term" value="P:regulation of DNA-templated transcription"/>
    <property type="evidence" value="ECO:0007669"/>
    <property type="project" value="InterPro"/>
</dbReference>
<feature type="domain" description="Response regulatory" evidence="5">
    <location>
        <begin position="14"/>
        <end position="130"/>
    </location>
</feature>
<dbReference type="PROSITE" id="PS00622">
    <property type="entry name" value="HTH_LUXR_1"/>
    <property type="match status" value="1"/>
</dbReference>
<evidence type="ECO:0000256" key="1">
    <source>
        <dbReference type="ARBA" id="ARBA00022553"/>
    </source>
</evidence>
<dbReference type="InterPro" id="IPR058245">
    <property type="entry name" value="NreC/VraR/RcsB-like_REC"/>
</dbReference>
<dbReference type="SMART" id="SM00421">
    <property type="entry name" value="HTH_LUXR"/>
    <property type="match status" value="1"/>
</dbReference>
<dbReference type="PROSITE" id="PS50110">
    <property type="entry name" value="RESPONSE_REGULATORY"/>
    <property type="match status" value="1"/>
</dbReference>
<dbReference type="InterPro" id="IPR011006">
    <property type="entry name" value="CheY-like_superfamily"/>
</dbReference>
<dbReference type="InterPro" id="IPR039420">
    <property type="entry name" value="WalR-like"/>
</dbReference>
<name>A0A923MWJ8_9BURK</name>
<keyword evidence="2" id="KW-0238">DNA-binding</keyword>
<accession>A0A923MWJ8</accession>
<evidence type="ECO:0000259" key="4">
    <source>
        <dbReference type="PROSITE" id="PS50043"/>
    </source>
</evidence>
<dbReference type="InterPro" id="IPR016032">
    <property type="entry name" value="Sig_transdc_resp-reg_C-effctor"/>
</dbReference>
<dbReference type="InterPro" id="IPR001789">
    <property type="entry name" value="Sig_transdc_resp-reg_receiver"/>
</dbReference>
<sequence length="217" mass="23263">MITAPSAPSPVSRGVVLADDHDLVRAGIQGLVELLPDVEVIAQAGSGEELLAVLERVKPDLVITDIHMPGMDGVEAVARIRSRHPALPILVLSMFDSADIVQRAVASGASGYLMKNAAPQELQHAVSVMLGTGSYFSAQVARLLMERDVAGDDGLTDRQKEVLALLASGLSSKEIAFRLKLSPKTVDVHRARIMERLDVRDVASLTRYAVRRGLVKA</sequence>
<dbReference type="GO" id="GO:0000160">
    <property type="term" value="P:phosphorelay signal transduction system"/>
    <property type="evidence" value="ECO:0007669"/>
    <property type="project" value="InterPro"/>
</dbReference>